<evidence type="ECO:0000256" key="1">
    <source>
        <dbReference type="SAM" id="MobiDB-lite"/>
    </source>
</evidence>
<feature type="compositionally biased region" description="Basic and acidic residues" evidence="1">
    <location>
        <begin position="297"/>
        <end position="317"/>
    </location>
</feature>
<feature type="region of interest" description="Disordered" evidence="1">
    <location>
        <begin position="276"/>
        <end position="380"/>
    </location>
</feature>
<feature type="region of interest" description="Disordered" evidence="1">
    <location>
        <begin position="106"/>
        <end position="178"/>
    </location>
</feature>
<dbReference type="Proteomes" id="UP000530660">
    <property type="component" value="Unassembled WGS sequence"/>
</dbReference>
<feature type="compositionally biased region" description="Basic and acidic residues" evidence="1">
    <location>
        <begin position="138"/>
        <end position="147"/>
    </location>
</feature>
<proteinExistence type="predicted"/>
<name>A0A7J7IDQ4_9RHOD</name>
<evidence type="ECO:0000313" key="3">
    <source>
        <dbReference type="Proteomes" id="UP000530660"/>
    </source>
</evidence>
<feature type="compositionally biased region" description="Basic and acidic residues" evidence="1">
    <location>
        <begin position="157"/>
        <end position="167"/>
    </location>
</feature>
<feature type="compositionally biased region" description="Polar residues" evidence="1">
    <location>
        <begin position="279"/>
        <end position="289"/>
    </location>
</feature>
<sequence>MRVVNRATNCETILFTRGFVHESCFLLAAFYSWTHGRTSFSMSYQSRGYELELVPLREQLEKETSERTQAALAVALSRKRLQASIASKHEQVRVFPYDLRDHIDEERQNRRRSCPETLRLVGDKSLDPFRPPRRQHERARSFREANPEKLPSVPESKQTDHWPDKKTAGATPTSIGAGPLETVVFPVTSSSLLPVAAASQNSPKKRETVTHRTWRVPPVSRHWRVSSRLAPNTSASDALAAAPGCRLGSTFAAPAFASFSAMLAQTNAEIVQQRALRGSTKQTPTNHAPATTVDWPPEQKEPRYEGHELQRQRKRDAIPNLSLESSKASRPAISGQPEYHAALSSAKRNEPGLYETPRSLTEMNEETQIKRRRRSRWDHS</sequence>
<gene>
    <name evidence="2" type="ORF">F1559_001254</name>
</gene>
<accession>A0A7J7IDQ4</accession>
<protein>
    <submittedName>
        <fullName evidence="2">Uncharacterized protein</fullName>
    </submittedName>
</protein>
<dbReference type="AlphaFoldDB" id="A0A7J7IDQ4"/>
<keyword evidence="3" id="KW-1185">Reference proteome</keyword>
<comment type="caution">
    <text evidence="2">The sequence shown here is derived from an EMBL/GenBank/DDBJ whole genome shotgun (WGS) entry which is preliminary data.</text>
</comment>
<feature type="compositionally biased region" description="Basic residues" evidence="1">
    <location>
        <begin position="370"/>
        <end position="380"/>
    </location>
</feature>
<evidence type="ECO:0000313" key="2">
    <source>
        <dbReference type="EMBL" id="KAF6001222.1"/>
    </source>
</evidence>
<reference evidence="2 3" key="1">
    <citation type="journal article" date="2020" name="J. Phycol.">
        <title>Comparative genome analysis reveals Cyanidiococcus gen. nov., a new extremophilic red algal genus sister to Cyanidioschyzon (Cyanidioschyzonaceae, Rhodophyta).</title>
        <authorList>
            <person name="Liu S.-L."/>
            <person name="Chiang Y.-R."/>
            <person name="Yoon H.S."/>
            <person name="Fu H.-Y."/>
        </authorList>
    </citation>
    <scope>NUCLEOTIDE SEQUENCE [LARGE SCALE GENOMIC DNA]</scope>
    <source>
        <strain evidence="2 3">THAL066</strain>
    </source>
</reference>
<organism evidence="2 3">
    <name type="scientific">Cyanidiococcus yangmingshanensis</name>
    <dbReference type="NCBI Taxonomy" id="2690220"/>
    <lineage>
        <taxon>Eukaryota</taxon>
        <taxon>Rhodophyta</taxon>
        <taxon>Bangiophyceae</taxon>
        <taxon>Cyanidiales</taxon>
        <taxon>Cyanidiaceae</taxon>
        <taxon>Cyanidiococcus</taxon>
    </lineage>
</organism>
<dbReference type="EMBL" id="VWRR01000015">
    <property type="protein sequence ID" value="KAF6001222.1"/>
    <property type="molecule type" value="Genomic_DNA"/>
</dbReference>